<dbReference type="InterPro" id="IPR001387">
    <property type="entry name" value="Cro/C1-type_HTH"/>
</dbReference>
<organism evidence="2 3">
    <name type="scientific">Sediminicoccus rosea</name>
    <dbReference type="NCBI Taxonomy" id="1225128"/>
    <lineage>
        <taxon>Bacteria</taxon>
        <taxon>Pseudomonadati</taxon>
        <taxon>Pseudomonadota</taxon>
        <taxon>Alphaproteobacteria</taxon>
        <taxon>Acetobacterales</taxon>
        <taxon>Roseomonadaceae</taxon>
        <taxon>Sediminicoccus</taxon>
    </lineage>
</organism>
<dbReference type="Proteomes" id="UP001305521">
    <property type="component" value="Chromosome"/>
</dbReference>
<dbReference type="SUPFAM" id="SSF47413">
    <property type="entry name" value="lambda repressor-like DNA-binding domains"/>
    <property type="match status" value="1"/>
</dbReference>
<dbReference type="Gene3D" id="3.30.450.180">
    <property type="match status" value="1"/>
</dbReference>
<feature type="domain" description="HTH cro/C1-type" evidence="1">
    <location>
        <begin position="12"/>
        <end position="66"/>
    </location>
</feature>
<dbReference type="Gene3D" id="1.10.260.40">
    <property type="entry name" value="lambda repressor-like DNA-binding domains"/>
    <property type="match status" value="1"/>
</dbReference>
<gene>
    <name evidence="2" type="ORF">R9Z33_01135</name>
</gene>
<dbReference type="InterPro" id="IPR010982">
    <property type="entry name" value="Lambda_DNA-bd_dom_sf"/>
</dbReference>
<reference evidence="2 3" key="1">
    <citation type="submission" date="2023-11" db="EMBL/GenBank/DDBJ databases">
        <title>Arctic aerobic anoxygenic photoheterotroph Sediminicoccus rosea KRV36 adapts its photosynthesis to long days of polar summer.</title>
        <authorList>
            <person name="Tomasch J."/>
            <person name="Kopejtka K."/>
            <person name="Bily T."/>
            <person name="Gardiner A.T."/>
            <person name="Gardian Z."/>
            <person name="Shivaramu S."/>
            <person name="Koblizek M."/>
            <person name="Engelhardt F."/>
            <person name="Kaftan D."/>
        </authorList>
    </citation>
    <scope>NUCLEOTIDE SEQUENCE [LARGE SCALE GENOMIC DNA]</scope>
    <source>
        <strain evidence="2 3">R-30</strain>
    </source>
</reference>
<dbReference type="Pfam" id="PF01381">
    <property type="entry name" value="HTH_3"/>
    <property type="match status" value="1"/>
</dbReference>
<dbReference type="SMART" id="SM00530">
    <property type="entry name" value="HTH_XRE"/>
    <property type="match status" value="1"/>
</dbReference>
<accession>A0ABZ0PJP6</accession>
<dbReference type="EMBL" id="CP137852">
    <property type="protein sequence ID" value="WPB85491.1"/>
    <property type="molecule type" value="Genomic_DNA"/>
</dbReference>
<keyword evidence="3" id="KW-1185">Reference proteome</keyword>
<proteinExistence type="predicted"/>
<dbReference type="PANTHER" id="PTHR35010:SF4">
    <property type="entry name" value="BLL5781 PROTEIN"/>
    <property type="match status" value="1"/>
</dbReference>
<evidence type="ECO:0000259" key="1">
    <source>
        <dbReference type="PROSITE" id="PS50943"/>
    </source>
</evidence>
<dbReference type="RefSeq" id="WP_318649462.1">
    <property type="nucleotide sequence ID" value="NZ_CP137852.1"/>
</dbReference>
<protein>
    <submittedName>
        <fullName evidence="2">Helix-turn-helix transcriptional regulator</fullName>
    </submittedName>
</protein>
<dbReference type="Pfam" id="PF17765">
    <property type="entry name" value="MLTR_LBD"/>
    <property type="match status" value="1"/>
</dbReference>
<dbReference type="PANTHER" id="PTHR35010">
    <property type="entry name" value="BLL4672 PROTEIN-RELATED"/>
    <property type="match status" value="1"/>
</dbReference>
<dbReference type="InterPro" id="IPR041413">
    <property type="entry name" value="MLTR_LBD"/>
</dbReference>
<dbReference type="CDD" id="cd00093">
    <property type="entry name" value="HTH_XRE"/>
    <property type="match status" value="1"/>
</dbReference>
<dbReference type="PROSITE" id="PS50943">
    <property type="entry name" value="HTH_CROC1"/>
    <property type="match status" value="1"/>
</dbReference>
<sequence>MDTRLKPVGELLRAWRERRRLSQLALSLDAGISTRHLSYVETGRAQPSRETLLLLAGELEVPLRERNLLLLAAGYAPIFRETAMQAADFAPIRAALERILAAHAPCPAVAIDRHWNLVAANAGVAPLLEGVSPALLSPPANVLRLSLHPEGLAPRIVNLAEWRAHLMARLDRQIAESGDPALLGLRQELAGYPHPAEAQGDGALGELAVPLRLATPGGVLNFISTSMVFGAPRDITLEELAIEAFLPADDATARAMRSG</sequence>
<evidence type="ECO:0000313" key="2">
    <source>
        <dbReference type="EMBL" id="WPB85491.1"/>
    </source>
</evidence>
<name>A0ABZ0PJP6_9PROT</name>
<evidence type="ECO:0000313" key="3">
    <source>
        <dbReference type="Proteomes" id="UP001305521"/>
    </source>
</evidence>